<evidence type="ECO:0000313" key="1">
    <source>
        <dbReference type="EMBL" id="CAI9576789.1"/>
    </source>
</evidence>
<dbReference type="EMBL" id="CATNWA010014862">
    <property type="protein sequence ID" value="CAI9576789.1"/>
    <property type="molecule type" value="Genomic_DNA"/>
</dbReference>
<name>A0ABN9DW90_9NEOB</name>
<sequence>INGARHCGLCALPGSVQHHDPVPLCPLDTVEHRSSNGTSVRGGQSVITTCEICEIL</sequence>
<evidence type="ECO:0000313" key="2">
    <source>
        <dbReference type="Proteomes" id="UP001162483"/>
    </source>
</evidence>
<keyword evidence="2" id="KW-1185">Reference proteome</keyword>
<comment type="caution">
    <text evidence="1">The sequence shown here is derived from an EMBL/GenBank/DDBJ whole genome shotgun (WGS) entry which is preliminary data.</text>
</comment>
<reference evidence="1" key="1">
    <citation type="submission" date="2023-05" db="EMBL/GenBank/DDBJ databases">
        <authorList>
            <person name="Stuckert A."/>
        </authorList>
    </citation>
    <scope>NUCLEOTIDE SEQUENCE</scope>
</reference>
<accession>A0ABN9DW90</accession>
<gene>
    <name evidence="1" type="ORF">SPARVUS_LOCUS8585199</name>
</gene>
<proteinExistence type="predicted"/>
<organism evidence="1 2">
    <name type="scientific">Staurois parvus</name>
    <dbReference type="NCBI Taxonomy" id="386267"/>
    <lineage>
        <taxon>Eukaryota</taxon>
        <taxon>Metazoa</taxon>
        <taxon>Chordata</taxon>
        <taxon>Craniata</taxon>
        <taxon>Vertebrata</taxon>
        <taxon>Euteleostomi</taxon>
        <taxon>Amphibia</taxon>
        <taxon>Batrachia</taxon>
        <taxon>Anura</taxon>
        <taxon>Neobatrachia</taxon>
        <taxon>Ranoidea</taxon>
        <taxon>Ranidae</taxon>
        <taxon>Staurois</taxon>
    </lineage>
</organism>
<evidence type="ECO:0008006" key="3">
    <source>
        <dbReference type="Google" id="ProtNLM"/>
    </source>
</evidence>
<protein>
    <recommendedName>
        <fullName evidence="3">Recombination activating protein 1</fullName>
    </recommendedName>
</protein>
<feature type="non-terminal residue" evidence="1">
    <location>
        <position position="1"/>
    </location>
</feature>
<dbReference type="Proteomes" id="UP001162483">
    <property type="component" value="Unassembled WGS sequence"/>
</dbReference>